<proteinExistence type="inferred from homology"/>
<dbReference type="PANTHER" id="PTHR11545:SF3">
    <property type="entry name" value="LARGE RIBOSOMAL SUBUNIT PROTEIN UL13"/>
    <property type="match status" value="1"/>
</dbReference>
<dbReference type="GO" id="GO:0003729">
    <property type="term" value="F:mRNA binding"/>
    <property type="evidence" value="ECO:0007669"/>
    <property type="project" value="TreeGrafter"/>
</dbReference>
<dbReference type="FunFam" id="3.90.1180.10:FF:000009">
    <property type="entry name" value="60S ribosomal protein L13a"/>
    <property type="match status" value="1"/>
</dbReference>
<dbReference type="HAMAP" id="MF_01366">
    <property type="entry name" value="Ribosomal_uL13"/>
    <property type="match status" value="1"/>
</dbReference>
<dbReference type="CDD" id="cd00392">
    <property type="entry name" value="Ribosomal_L13"/>
    <property type="match status" value="1"/>
</dbReference>
<dbReference type="Pfam" id="PF00572">
    <property type="entry name" value="Ribosomal_L13"/>
    <property type="match status" value="1"/>
</dbReference>
<dbReference type="GeneID" id="20525031"/>
<dbReference type="GO" id="GO:0022625">
    <property type="term" value="C:cytosolic large ribosomal subunit"/>
    <property type="evidence" value="ECO:0007669"/>
    <property type="project" value="TreeGrafter"/>
</dbReference>
<dbReference type="Gene3D" id="3.90.1180.10">
    <property type="entry name" value="Ribosomal protein L13"/>
    <property type="match status" value="1"/>
</dbReference>
<evidence type="ECO:0000313" key="6">
    <source>
        <dbReference type="Proteomes" id="UP000030693"/>
    </source>
</evidence>
<dbReference type="RefSeq" id="XP_009492429.1">
    <property type="nucleotide sequence ID" value="XM_009494154.1"/>
</dbReference>
<dbReference type="Gene3D" id="6.10.250.3250">
    <property type="match status" value="1"/>
</dbReference>
<protein>
    <submittedName>
        <fullName evidence="5">50S ribosomal protein L13Ae</fullName>
    </submittedName>
</protein>
<gene>
    <name evidence="5" type="ORF">H696_00306</name>
</gene>
<accession>A0A058ZFM4</accession>
<comment type="similarity">
    <text evidence="1 4">Belongs to the universal ribosomal protein uL13 family.</text>
</comment>
<keyword evidence="3 4" id="KW-0687">Ribonucleoprotein</keyword>
<organism evidence="5">
    <name type="scientific">Fonticula alba</name>
    <name type="common">Slime mold</name>
    <dbReference type="NCBI Taxonomy" id="691883"/>
    <lineage>
        <taxon>Eukaryota</taxon>
        <taxon>Rotosphaerida</taxon>
        <taxon>Fonticulaceae</taxon>
        <taxon>Fonticula</taxon>
    </lineage>
</organism>
<evidence type="ECO:0000256" key="2">
    <source>
        <dbReference type="ARBA" id="ARBA00022980"/>
    </source>
</evidence>
<dbReference type="GO" id="GO:0003735">
    <property type="term" value="F:structural constituent of ribosome"/>
    <property type="evidence" value="ECO:0007669"/>
    <property type="project" value="InterPro"/>
</dbReference>
<evidence type="ECO:0000313" key="5">
    <source>
        <dbReference type="EMBL" id="KCV72728.1"/>
    </source>
</evidence>
<dbReference type="InterPro" id="IPR036899">
    <property type="entry name" value="Ribosomal_uL13_sf"/>
</dbReference>
<dbReference type="GO" id="GO:0017148">
    <property type="term" value="P:negative regulation of translation"/>
    <property type="evidence" value="ECO:0007669"/>
    <property type="project" value="TreeGrafter"/>
</dbReference>
<name>A0A058ZFM4_FONAL</name>
<reference evidence="5" key="1">
    <citation type="submission" date="2013-04" db="EMBL/GenBank/DDBJ databases">
        <title>The Genome Sequence of Fonticula alba ATCC 38817.</title>
        <authorList>
            <consortium name="The Broad Institute Genomics Platform"/>
            <person name="Russ C."/>
            <person name="Cuomo C."/>
            <person name="Burger G."/>
            <person name="Gray M.W."/>
            <person name="Holland P.W.H."/>
            <person name="King N."/>
            <person name="Lang F.B.F."/>
            <person name="Roger A.J."/>
            <person name="Ruiz-Trillo I."/>
            <person name="Brown M."/>
            <person name="Walker B."/>
            <person name="Young S."/>
            <person name="Zeng Q."/>
            <person name="Gargeya S."/>
            <person name="Fitzgerald M."/>
            <person name="Haas B."/>
            <person name="Abouelleil A."/>
            <person name="Allen A.W."/>
            <person name="Alvarado L."/>
            <person name="Arachchi H.M."/>
            <person name="Berlin A.M."/>
            <person name="Chapman S.B."/>
            <person name="Gainer-Dewar J."/>
            <person name="Goldberg J."/>
            <person name="Griggs A."/>
            <person name="Gujja S."/>
            <person name="Hansen M."/>
            <person name="Howarth C."/>
            <person name="Imamovic A."/>
            <person name="Ireland A."/>
            <person name="Larimer J."/>
            <person name="McCowan C."/>
            <person name="Murphy C."/>
            <person name="Pearson M."/>
            <person name="Poon T.W."/>
            <person name="Priest M."/>
            <person name="Roberts A."/>
            <person name="Saif S."/>
            <person name="Shea T."/>
            <person name="Sisk P."/>
            <person name="Sykes S."/>
            <person name="Wortman J."/>
            <person name="Nusbaum C."/>
            <person name="Birren B."/>
        </authorList>
    </citation>
    <scope>NUCLEOTIDE SEQUENCE [LARGE SCALE GENOMIC DNA]</scope>
    <source>
        <strain evidence="5">ATCC 38817</strain>
    </source>
</reference>
<dbReference type="InterPro" id="IPR005822">
    <property type="entry name" value="Ribosomal_uL13"/>
</dbReference>
<dbReference type="PROSITE" id="PS00783">
    <property type="entry name" value="RIBOSOMAL_L13"/>
    <property type="match status" value="1"/>
</dbReference>
<dbReference type="Proteomes" id="UP000030693">
    <property type="component" value="Unassembled WGS sequence"/>
</dbReference>
<dbReference type="NCBIfam" id="TIGR01077">
    <property type="entry name" value="L13_A_E"/>
    <property type="match status" value="1"/>
</dbReference>
<dbReference type="GO" id="GO:0006412">
    <property type="term" value="P:translation"/>
    <property type="evidence" value="ECO:0007669"/>
    <property type="project" value="InterPro"/>
</dbReference>
<dbReference type="AlphaFoldDB" id="A0A058ZFM4"/>
<dbReference type="STRING" id="691883.A0A058ZFM4"/>
<evidence type="ECO:0000256" key="4">
    <source>
        <dbReference type="RuleBase" id="RU003877"/>
    </source>
</evidence>
<dbReference type="InterPro" id="IPR005755">
    <property type="entry name" value="Ribosomal_uL13_euk/arc"/>
</dbReference>
<evidence type="ECO:0000256" key="3">
    <source>
        <dbReference type="ARBA" id="ARBA00023274"/>
    </source>
</evidence>
<dbReference type="OMA" id="TRFNKTH"/>
<sequence>MSDAPFVKVATIDAKGHLLGRLGSVIAKQLLQGQKIVVVRCEEAVVTGSLPRNRLKYARYLDKRMQTNPIRGHIHYRSPSKMLVKVIRGMLPHKTPRGAAALDRLMVFEGIPPAYDRTKRVVVPDALAKLRLRPDRKTTNLGELASKVGWKYGAVVSVLEEKRKARSEAYFKAKQSIIAAKAKAVAANADAIKQHTEYLASVGY</sequence>
<dbReference type="PANTHER" id="PTHR11545">
    <property type="entry name" value="RIBOSOMAL PROTEIN L13"/>
    <property type="match status" value="1"/>
</dbReference>
<dbReference type="InterPro" id="IPR023563">
    <property type="entry name" value="Ribosomal_uL13_CS"/>
</dbReference>
<dbReference type="OrthoDB" id="1882297at2759"/>
<dbReference type="SUPFAM" id="SSF52161">
    <property type="entry name" value="Ribosomal protein L13"/>
    <property type="match status" value="1"/>
</dbReference>
<evidence type="ECO:0000256" key="1">
    <source>
        <dbReference type="ARBA" id="ARBA00006227"/>
    </source>
</evidence>
<dbReference type="EMBL" id="KB932201">
    <property type="protein sequence ID" value="KCV72728.1"/>
    <property type="molecule type" value="Genomic_DNA"/>
</dbReference>
<keyword evidence="2 4" id="KW-0689">Ribosomal protein</keyword>
<keyword evidence="6" id="KW-1185">Reference proteome</keyword>
<dbReference type="eggNOG" id="KOG3204">
    <property type="taxonomic scope" value="Eukaryota"/>
</dbReference>